<evidence type="ECO:0000256" key="1">
    <source>
        <dbReference type="SAM" id="MobiDB-lite"/>
    </source>
</evidence>
<organism evidence="2 3">
    <name type="scientific">Friedmanniomyces endolithicus</name>
    <dbReference type="NCBI Taxonomy" id="329885"/>
    <lineage>
        <taxon>Eukaryota</taxon>
        <taxon>Fungi</taxon>
        <taxon>Dikarya</taxon>
        <taxon>Ascomycota</taxon>
        <taxon>Pezizomycotina</taxon>
        <taxon>Dothideomycetes</taxon>
        <taxon>Dothideomycetidae</taxon>
        <taxon>Mycosphaerellales</taxon>
        <taxon>Teratosphaeriaceae</taxon>
        <taxon>Friedmanniomyces</taxon>
    </lineage>
</organism>
<gene>
    <name evidence="2" type="ORF">LTR82_010756</name>
</gene>
<dbReference type="AlphaFoldDB" id="A0AAN6FLK9"/>
<evidence type="ECO:0000313" key="2">
    <source>
        <dbReference type="EMBL" id="KAK0318368.1"/>
    </source>
</evidence>
<dbReference type="EMBL" id="JASUXU010000037">
    <property type="protein sequence ID" value="KAK0318368.1"/>
    <property type="molecule type" value="Genomic_DNA"/>
</dbReference>
<proteinExistence type="predicted"/>
<evidence type="ECO:0000313" key="3">
    <source>
        <dbReference type="Proteomes" id="UP001168146"/>
    </source>
</evidence>
<reference evidence="2" key="1">
    <citation type="submission" date="2021-12" db="EMBL/GenBank/DDBJ databases">
        <title>Black yeast isolated from Biological Soil Crust.</title>
        <authorList>
            <person name="Kurbessoian T."/>
        </authorList>
    </citation>
    <scope>NUCLEOTIDE SEQUENCE</scope>
    <source>
        <strain evidence="2">CCFEE 5208</strain>
    </source>
</reference>
<feature type="compositionally biased region" description="Low complexity" evidence="1">
    <location>
        <begin position="50"/>
        <end position="63"/>
    </location>
</feature>
<accession>A0AAN6FLK9</accession>
<sequence>MVRLTTAREVWMSGECKQWSVAKMQGRKDHDSFRVVKTVASGTAAAKARPSVPEQQQSEQQSVGGTATWIDFNTLGTQGSRKDVRAQAARASAAARKATLAKKQARKGPQPGSFIFALLKSQATEPTAVANFVRKSPDKPQDQEALGNVTAADRSYTQKLLSIVTQNLQRRRLSIDSSGETSLAHTSIRLMLWDAMTSSTTLFQVAVFMAGTHSNTCGLPRSAFAHMGPGLIALRGASLDAIQARITGPDAEGIAPIAVALLAGWERRYGDLESYEVHMKAWKTLAIAGKSLEEQNMATLTDLTLEMYRMRLDQQSTTAPSGYMMPANGMASLPQGFHVFSMRRAETRSLLALSAQLATHDPKSKPGISRLRRIALENMAWSPTHTHGYEPRPDLEDQYDSLELSALYHIRAVQISICGVLLQEAMDMHGVTWSFDLHGGLHVHTQSCQHLRTETLIGTKYQDIALWSRFVLCSLARAPAQDVFLTRVLKRLDVKSFVQLRTILERFVYPPTVLSNPCRALWDTLGKAPEWERYTDLCQPYPTPTSEVA</sequence>
<dbReference type="Proteomes" id="UP001168146">
    <property type="component" value="Unassembled WGS sequence"/>
</dbReference>
<feature type="region of interest" description="Disordered" evidence="1">
    <location>
        <begin position="44"/>
        <end position="65"/>
    </location>
</feature>
<name>A0AAN6FLK9_9PEZI</name>
<comment type="caution">
    <text evidence="2">The sequence shown here is derived from an EMBL/GenBank/DDBJ whole genome shotgun (WGS) entry which is preliminary data.</text>
</comment>
<protein>
    <submittedName>
        <fullName evidence="2">Uncharacterized protein</fullName>
    </submittedName>
</protein>